<comment type="caution">
    <text evidence="1">The sequence shown here is derived from an EMBL/GenBank/DDBJ whole genome shotgun (WGS) entry which is preliminary data.</text>
</comment>
<evidence type="ECO:0000313" key="2">
    <source>
        <dbReference type="Proteomes" id="UP000708208"/>
    </source>
</evidence>
<reference evidence="1" key="1">
    <citation type="submission" date="2021-06" db="EMBL/GenBank/DDBJ databases">
        <authorList>
            <person name="Hodson N. C."/>
            <person name="Mongue J. A."/>
            <person name="Jaron S. K."/>
        </authorList>
    </citation>
    <scope>NUCLEOTIDE SEQUENCE</scope>
</reference>
<gene>
    <name evidence="1" type="ORF">AFUS01_LOCUS2487</name>
</gene>
<protein>
    <submittedName>
        <fullName evidence="1">Uncharacterized protein</fullName>
    </submittedName>
</protein>
<dbReference type="AlphaFoldDB" id="A0A8J2J8D6"/>
<proteinExistence type="predicted"/>
<dbReference type="Proteomes" id="UP000708208">
    <property type="component" value="Unassembled WGS sequence"/>
</dbReference>
<organism evidence="1 2">
    <name type="scientific">Allacma fusca</name>
    <dbReference type="NCBI Taxonomy" id="39272"/>
    <lineage>
        <taxon>Eukaryota</taxon>
        <taxon>Metazoa</taxon>
        <taxon>Ecdysozoa</taxon>
        <taxon>Arthropoda</taxon>
        <taxon>Hexapoda</taxon>
        <taxon>Collembola</taxon>
        <taxon>Symphypleona</taxon>
        <taxon>Sminthuridae</taxon>
        <taxon>Allacma</taxon>
    </lineage>
</organism>
<name>A0A8J2J8D6_9HEXA</name>
<accession>A0A8J2J8D6</accession>
<keyword evidence="2" id="KW-1185">Reference proteome</keyword>
<evidence type="ECO:0000313" key="1">
    <source>
        <dbReference type="EMBL" id="CAG7677701.1"/>
    </source>
</evidence>
<dbReference type="EMBL" id="CAJVCH010014217">
    <property type="protein sequence ID" value="CAG7677701.1"/>
    <property type="molecule type" value="Genomic_DNA"/>
</dbReference>
<sequence length="79" mass="8748">MSPGLSCHCIKPTINVEGSSWELGREISSKRLGIPVARLNPRRRYGRCLLHTSETLNVTRTGKTKCTLNSTPNSTSLHQ</sequence>